<dbReference type="GO" id="GO:0098015">
    <property type="term" value="C:virus tail"/>
    <property type="evidence" value="ECO:0007669"/>
    <property type="project" value="UniProtKB-KW"/>
</dbReference>
<keyword evidence="6" id="KW-1185">Reference proteome</keyword>
<dbReference type="Proteomes" id="UP000693768">
    <property type="component" value="Segment"/>
</dbReference>
<dbReference type="PROSITE" id="PS51688">
    <property type="entry name" value="ICA"/>
    <property type="match status" value="1"/>
</dbReference>
<name>A0A8E4UYF2_9CAUD</name>
<feature type="compositionally biased region" description="Polar residues" evidence="3">
    <location>
        <begin position="164"/>
        <end position="176"/>
    </location>
</feature>
<feature type="domain" description="Peptidase S74" evidence="4">
    <location>
        <begin position="874"/>
        <end position="963"/>
    </location>
</feature>
<keyword evidence="2" id="KW-1227">Viral tail protein</keyword>
<dbReference type="EMBL" id="MT732451">
    <property type="protein sequence ID" value="QQO97546.1"/>
    <property type="molecule type" value="Genomic_DNA"/>
</dbReference>
<evidence type="ECO:0000313" key="5">
    <source>
        <dbReference type="EMBL" id="QQO97546.1"/>
    </source>
</evidence>
<evidence type="ECO:0000256" key="3">
    <source>
        <dbReference type="SAM" id="MobiDB-lite"/>
    </source>
</evidence>
<evidence type="ECO:0000256" key="2">
    <source>
        <dbReference type="ARBA" id="ARBA00022732"/>
    </source>
</evidence>
<proteinExistence type="predicted"/>
<evidence type="ECO:0000259" key="4">
    <source>
        <dbReference type="PROSITE" id="PS51688"/>
    </source>
</evidence>
<evidence type="ECO:0000313" key="6">
    <source>
        <dbReference type="Proteomes" id="UP000693768"/>
    </source>
</evidence>
<evidence type="ECO:0000256" key="1">
    <source>
        <dbReference type="ARBA" id="ARBA00004328"/>
    </source>
</evidence>
<reference evidence="5" key="1">
    <citation type="submission" date="2020-07" db="EMBL/GenBank/DDBJ databases">
        <title>Highly diverse flavobacterial phages as mortality factor during North Sea spring blooms.</title>
        <authorList>
            <person name="Bartlau N."/>
            <person name="Wichels A."/>
            <person name="Krohne G."/>
            <person name="Adriaenssens E.M."/>
            <person name="Heins A."/>
            <person name="Fuchs B.M."/>
            <person name="Amann R."/>
            <person name="Moraru C."/>
        </authorList>
    </citation>
    <scope>NUCLEOTIDE SEQUENCE</scope>
</reference>
<keyword evidence="2" id="KW-0946">Virion</keyword>
<feature type="region of interest" description="Disordered" evidence="3">
    <location>
        <begin position="146"/>
        <end position="176"/>
    </location>
</feature>
<gene>
    <name evidence="5" type="ORF">Molly1_61</name>
</gene>
<dbReference type="Pfam" id="PF13884">
    <property type="entry name" value="Peptidase_S74"/>
    <property type="match status" value="1"/>
</dbReference>
<comment type="subcellular location">
    <subcellularLocation>
        <location evidence="1">Virion</location>
    </subcellularLocation>
</comment>
<sequence length="973" mass="104312">MALTNLGKTGLNLREQDLLDRILVGSTDPSGVVSSNIGDLYLVPSIPDLFINMDGITTWKNISSLVELEVDDSTYNTLQKIVDKLKASELAISDIQVSDIADLQDYLDNLSVADIQNLQPALDNKVDKVAGKGLSTNDFTVAYRNEVDSNTSHRSRTDNPHGVSKSQVGLGNVNNTSDLSKPISTLQQAAFTAKVDKVTGKELSDNNYTDEDKSTVINASSHMDAENNPHGVTDTQLGLGTGHFRPPVSDLTELAALLEEELLNNERRYVTSENIDYFFSTTATSGDVSPDDQTLGTGFWTKATAGVEDVYTKAESDAKYAEIGDSFTKSESDAKYSLTSHTHLIADITDFTDNSTDWDTAFGWGNHNSQGYVVVGVASTENNLVLWDASGKITDAVGLSWSASSLSVTGAISATGAGVFGNVQVLDVPYDESSWNGALTVPTMNAIRDWIVGFSVSDINATGTASASTYLRGDGVWATVTASAAWGAISGTLTDQTDLVAKFGEYLPLSGGTVTGNLFAPSFRVQGTGTGISNTGVLAVYESDGTTRQGYIGFGSGSSSDFIWYNDVGTNYLRLLDDGGANGLFYNYSGGSGAVYHTGNSSGLVNTGSATQTKTGGLAAQTLTTTNSGDGATLLTFSTERPWRFVQIGTGSGAVLGLQDLNGSKSFNITDPSGNRNHSFASSGNYDLTGDIKMSKEKPILTLHSTKNGNWVEGETLSEIIFYGADGSSNGANDRGAIKLSSYDVFGIRFNMDFYTSSNADPELAMRIGYDKNVTIVGDLTVSGDNIIMDDVNNRVKYAVWNTSGTFGIGMGASYTYGGLNDFAMTFQMNSSSTRGWWWGTDSHSNAQGSMSLTTTGVLTVASSVTATNFILSSDKRLKKNIKTLRGDDLDLRWVQFNRIDDGSFQLGLIAQEVEKTNPEFVLTDKTGFKSVKYIDVLIAKMAEKDRKDRDKDAKIKSLETRVSKLEKFLNLN</sequence>
<accession>A0A8E4UYF2</accession>
<dbReference type="InterPro" id="IPR030392">
    <property type="entry name" value="S74_ICA"/>
</dbReference>
<organism evidence="5 6">
    <name type="scientific">Maribacter phage Molly_1</name>
    <dbReference type="NCBI Taxonomy" id="2745685"/>
    <lineage>
        <taxon>Viruses</taxon>
        <taxon>Duplodnaviria</taxon>
        <taxon>Heunggongvirae</taxon>
        <taxon>Uroviricota</taxon>
        <taxon>Caudoviricetes</taxon>
        <taxon>Molycolviridae</taxon>
        <taxon>Mollyvirus</taxon>
        <taxon>Mollyvirus molly</taxon>
    </lineage>
</organism>
<protein>
    <submittedName>
        <fullName evidence="5">Tail protein</fullName>
    </submittedName>
</protein>